<dbReference type="PANTHER" id="PTHR34183:SF1">
    <property type="entry name" value="ENDOLYTIC PEPTIDOGLYCAN TRANSGLYCOSYLASE RLPA"/>
    <property type="match status" value="1"/>
</dbReference>
<comment type="similarity">
    <text evidence="1">Belongs to the RlpA family.</text>
</comment>
<proteinExistence type="inferred from homology"/>
<dbReference type="GO" id="GO:0071555">
    <property type="term" value="P:cell wall organization"/>
    <property type="evidence" value="ECO:0007669"/>
    <property type="project" value="UniProtKB-KW"/>
</dbReference>
<protein>
    <recommendedName>
        <fullName evidence="1">Endolytic peptidoglycan transglycosylase RlpA</fullName>
        <ecNumber evidence="1">4.2.2.-</ecNumber>
    </recommendedName>
</protein>
<feature type="compositionally biased region" description="Low complexity" evidence="2">
    <location>
        <begin position="47"/>
        <end position="61"/>
    </location>
</feature>
<dbReference type="AlphaFoldDB" id="I3CCK3"/>
<dbReference type="eggNOG" id="COG0797">
    <property type="taxonomic scope" value="Bacteria"/>
</dbReference>
<keyword evidence="1" id="KW-0456">Lyase</keyword>
<evidence type="ECO:0000256" key="1">
    <source>
        <dbReference type="HAMAP-Rule" id="MF_02071"/>
    </source>
</evidence>
<dbReference type="GO" id="GO:0009279">
    <property type="term" value="C:cell outer membrane"/>
    <property type="evidence" value="ECO:0007669"/>
    <property type="project" value="TreeGrafter"/>
</dbReference>
<reference evidence="5 6" key="1">
    <citation type="submission" date="2011-11" db="EMBL/GenBank/DDBJ databases">
        <title>Improved High-Quality Draft sequence of Beggiatoa alba B18lD.</title>
        <authorList>
            <consortium name="US DOE Joint Genome Institute"/>
            <person name="Lucas S."/>
            <person name="Han J."/>
            <person name="Lapidus A."/>
            <person name="Cheng J.-F."/>
            <person name="Goodwin L."/>
            <person name="Pitluck S."/>
            <person name="Peters L."/>
            <person name="Mikhailova N."/>
            <person name="Held B."/>
            <person name="Detter J.C."/>
            <person name="Han C."/>
            <person name="Tapia R."/>
            <person name="Land M."/>
            <person name="Hauser L."/>
            <person name="Kyrpides N."/>
            <person name="Ivanova N."/>
            <person name="Pagani I."/>
            <person name="Samuel K."/>
            <person name="Teske A."/>
            <person name="Mueller J."/>
            <person name="Woyke T."/>
        </authorList>
    </citation>
    <scope>NUCLEOTIDE SEQUENCE [LARGE SCALE GENOMIC DNA]</scope>
    <source>
        <strain evidence="5 6">B18LD</strain>
    </source>
</reference>
<dbReference type="RefSeq" id="WP_002683194.1">
    <property type="nucleotide sequence ID" value="NZ_JH600070.1"/>
</dbReference>
<dbReference type="Proteomes" id="UP000005744">
    <property type="component" value="Unassembled WGS sequence"/>
</dbReference>
<evidence type="ECO:0000256" key="3">
    <source>
        <dbReference type="SAM" id="SignalP"/>
    </source>
</evidence>
<dbReference type="GO" id="GO:0000270">
    <property type="term" value="P:peptidoglycan metabolic process"/>
    <property type="evidence" value="ECO:0007669"/>
    <property type="project" value="UniProtKB-UniRule"/>
</dbReference>
<keyword evidence="1" id="KW-0961">Cell wall biogenesis/degradation</keyword>
<keyword evidence="1" id="KW-0564">Palmitate</keyword>
<feature type="chain" id="PRO_5009991859" description="Endolytic peptidoglycan transglycosylase RlpA" evidence="3">
    <location>
        <begin position="25"/>
        <end position="164"/>
    </location>
</feature>
<organism evidence="5 6">
    <name type="scientific">Beggiatoa alba B18LD</name>
    <dbReference type="NCBI Taxonomy" id="395493"/>
    <lineage>
        <taxon>Bacteria</taxon>
        <taxon>Pseudomonadati</taxon>
        <taxon>Pseudomonadota</taxon>
        <taxon>Gammaproteobacteria</taxon>
        <taxon>Thiotrichales</taxon>
        <taxon>Thiotrichaceae</taxon>
        <taxon>Beggiatoa</taxon>
    </lineage>
</organism>
<dbReference type="GO" id="GO:0005886">
    <property type="term" value="C:plasma membrane"/>
    <property type="evidence" value="ECO:0007669"/>
    <property type="project" value="UniProtKB-SubCell"/>
</dbReference>
<feature type="signal peptide" evidence="3">
    <location>
        <begin position="1"/>
        <end position="24"/>
    </location>
</feature>
<comment type="function">
    <text evidence="1">Lytic transglycosylase with a strong preference for naked glycan strands that lack stem peptides.</text>
</comment>
<dbReference type="GO" id="GO:0008932">
    <property type="term" value="F:lytic endotransglycosylase activity"/>
    <property type="evidence" value="ECO:0007669"/>
    <property type="project" value="UniProtKB-UniRule"/>
</dbReference>
<sequence length="164" mass="17732">MDKRTNFLSLLTLLAFGLSSCANTTPTHTVTPAPRSSVANPPASSATTTLPNPATRTTTPTITQPVNYQTRGNASWYDLGVHGMKTASGEVYDLYKMTAAHATLPLYSRVQVTSLQTGQSVIVTINDRLTDNQTNIRLAYDAAKRIGLINQANRLVNIRLLSTP</sequence>
<dbReference type="STRING" id="395493.BegalDRAFT_0427"/>
<feature type="compositionally biased region" description="Polar residues" evidence="2">
    <location>
        <begin position="37"/>
        <end position="46"/>
    </location>
</feature>
<comment type="subcellular location">
    <subcellularLocation>
        <location evidence="1">Cell membrane</location>
        <topology evidence="1">Lipid-anchor</topology>
    </subcellularLocation>
</comment>
<dbReference type="Pfam" id="PF03330">
    <property type="entry name" value="DPBB_1"/>
    <property type="match status" value="1"/>
</dbReference>
<dbReference type="EC" id="4.2.2.-" evidence="1"/>
<dbReference type="HAMAP" id="MF_02071">
    <property type="entry name" value="RlpA"/>
    <property type="match status" value="1"/>
</dbReference>
<keyword evidence="6" id="KW-1185">Reference proteome</keyword>
<keyword evidence="1" id="KW-1003">Cell membrane</keyword>
<dbReference type="InterPro" id="IPR009009">
    <property type="entry name" value="RlpA-like_DPBB"/>
</dbReference>
<dbReference type="Gene3D" id="2.40.40.10">
    <property type="entry name" value="RlpA-like domain"/>
    <property type="match status" value="1"/>
</dbReference>
<dbReference type="OrthoDB" id="9779128at2"/>
<name>I3CCK3_9GAMM</name>
<keyword evidence="1" id="KW-0472">Membrane</keyword>
<dbReference type="EMBL" id="JH600070">
    <property type="protein sequence ID" value="EIJ41346.1"/>
    <property type="molecule type" value="Genomic_DNA"/>
</dbReference>
<dbReference type="CDD" id="cd22268">
    <property type="entry name" value="DPBB_RlpA-like"/>
    <property type="match status" value="1"/>
</dbReference>
<dbReference type="InterPro" id="IPR034718">
    <property type="entry name" value="RlpA"/>
</dbReference>
<evidence type="ECO:0000313" key="5">
    <source>
        <dbReference type="EMBL" id="EIJ41346.1"/>
    </source>
</evidence>
<feature type="domain" description="RlpA-like protein double-psi beta-barrel" evidence="4">
    <location>
        <begin position="70"/>
        <end position="153"/>
    </location>
</feature>
<accession>I3CCK3</accession>
<dbReference type="PROSITE" id="PS51257">
    <property type="entry name" value="PROKAR_LIPOPROTEIN"/>
    <property type="match status" value="1"/>
</dbReference>
<dbReference type="InterPro" id="IPR036908">
    <property type="entry name" value="RlpA-like_sf"/>
</dbReference>
<keyword evidence="3" id="KW-0732">Signal</keyword>
<gene>
    <name evidence="1" type="primary">rlpA</name>
    <name evidence="5" type="ORF">BegalDRAFT_0427</name>
</gene>
<evidence type="ECO:0000259" key="4">
    <source>
        <dbReference type="Pfam" id="PF03330"/>
    </source>
</evidence>
<dbReference type="SUPFAM" id="SSF50685">
    <property type="entry name" value="Barwin-like endoglucanases"/>
    <property type="match status" value="1"/>
</dbReference>
<dbReference type="PANTHER" id="PTHR34183">
    <property type="entry name" value="ENDOLYTIC PEPTIDOGLYCAN TRANSGLYCOSYLASE RLPA"/>
    <property type="match status" value="1"/>
</dbReference>
<evidence type="ECO:0000313" key="6">
    <source>
        <dbReference type="Proteomes" id="UP000005744"/>
    </source>
</evidence>
<dbReference type="HOGENOM" id="CLU_1615789_0_0_6"/>
<evidence type="ECO:0000256" key="2">
    <source>
        <dbReference type="SAM" id="MobiDB-lite"/>
    </source>
</evidence>
<feature type="region of interest" description="Disordered" evidence="2">
    <location>
        <begin position="26"/>
        <end position="61"/>
    </location>
</feature>
<keyword evidence="1 5" id="KW-0449">Lipoprotein</keyword>